<comment type="caution">
    <text evidence="1">The sequence shown here is derived from an EMBL/GenBank/DDBJ whole genome shotgun (WGS) entry which is preliminary data.</text>
</comment>
<dbReference type="EMBL" id="JNAS01000002">
    <property type="protein sequence ID" value="KGG08893.1"/>
    <property type="molecule type" value="Genomic_DNA"/>
</dbReference>
<proteinExistence type="predicted"/>
<sequence>MYSFSPKFSKFLKFYDIKVVFKNLLFLEKKYAVRFLDLNY</sequence>
<evidence type="ECO:0000313" key="1">
    <source>
        <dbReference type="EMBL" id="KGG08893.1"/>
    </source>
</evidence>
<organism evidence="1 2">
    <name type="scientific">Prochlorococcus marinus str. SB</name>
    <dbReference type="NCBI Taxonomy" id="59926"/>
    <lineage>
        <taxon>Bacteria</taxon>
        <taxon>Bacillati</taxon>
        <taxon>Cyanobacteriota</taxon>
        <taxon>Cyanophyceae</taxon>
        <taxon>Synechococcales</taxon>
        <taxon>Prochlorococcaceae</taxon>
        <taxon>Prochlorococcus</taxon>
    </lineage>
</organism>
<reference evidence="2" key="1">
    <citation type="journal article" date="2014" name="Sci. Data">
        <title>Genomes of diverse isolates of the marine cyanobacterium Prochlorococcus.</title>
        <authorList>
            <person name="Biller S."/>
            <person name="Berube P."/>
            <person name="Thompson J."/>
            <person name="Kelly L."/>
            <person name="Roggensack S."/>
            <person name="Awad L."/>
            <person name="Roache-Johnson K."/>
            <person name="Ding H."/>
            <person name="Giovannoni S.J."/>
            <person name="Moore L.R."/>
            <person name="Chisholm S.W."/>
        </authorList>
    </citation>
    <scope>NUCLEOTIDE SEQUENCE [LARGE SCALE GENOMIC DNA]</scope>
    <source>
        <strain evidence="2">SB</strain>
    </source>
</reference>
<evidence type="ECO:0000313" key="2">
    <source>
        <dbReference type="Proteomes" id="UP000030345"/>
    </source>
</evidence>
<protein>
    <submittedName>
        <fullName evidence="1">Uncharacterized protein</fullName>
    </submittedName>
</protein>
<dbReference type="Proteomes" id="UP000030345">
    <property type="component" value="Unassembled WGS sequence"/>
</dbReference>
<gene>
    <name evidence="1" type="ORF">EV02_1569</name>
</gene>
<dbReference type="AlphaFoldDB" id="A0A0A2B478"/>
<accession>A0A0A2B478</accession>
<name>A0A0A2B478_PROMR</name>